<feature type="signal peptide" evidence="2">
    <location>
        <begin position="1"/>
        <end position="24"/>
    </location>
</feature>
<dbReference type="Proteomes" id="UP000228528">
    <property type="component" value="Unassembled WGS sequence"/>
</dbReference>
<keyword evidence="1" id="KW-0472">Membrane</keyword>
<evidence type="ECO:0000256" key="2">
    <source>
        <dbReference type="SAM" id="SignalP"/>
    </source>
</evidence>
<accession>A0A2M6P0Y9</accession>
<feature type="transmembrane region" description="Helical" evidence="1">
    <location>
        <begin position="264"/>
        <end position="286"/>
    </location>
</feature>
<dbReference type="InterPro" id="IPR013783">
    <property type="entry name" value="Ig-like_fold"/>
</dbReference>
<evidence type="ECO:0000313" key="4">
    <source>
        <dbReference type="Proteomes" id="UP000228528"/>
    </source>
</evidence>
<protein>
    <submittedName>
        <fullName evidence="3">Uncharacterized protein</fullName>
    </submittedName>
</protein>
<reference evidence="4" key="1">
    <citation type="submission" date="2017-09" db="EMBL/GenBank/DDBJ databases">
        <title>Depth-based differentiation of microbial function through sediment-hosted aquifers and enrichment of novel symbionts in the deep terrestrial subsurface.</title>
        <authorList>
            <person name="Probst A.J."/>
            <person name="Ladd B."/>
            <person name="Jarett J.K."/>
            <person name="Geller-Mcgrath D.E."/>
            <person name="Sieber C.M.K."/>
            <person name="Emerson J.B."/>
            <person name="Anantharaman K."/>
            <person name="Thomas B.C."/>
            <person name="Malmstrom R."/>
            <person name="Stieglmeier M."/>
            <person name="Klingl A."/>
            <person name="Woyke T."/>
            <person name="Ryan C.M."/>
            <person name="Banfield J.F."/>
        </authorList>
    </citation>
    <scope>NUCLEOTIDE SEQUENCE [LARGE SCALE GENOMIC DNA]</scope>
</reference>
<feature type="chain" id="PRO_5014967153" evidence="2">
    <location>
        <begin position="25"/>
        <end position="290"/>
    </location>
</feature>
<proteinExistence type="predicted"/>
<keyword evidence="1" id="KW-1133">Transmembrane helix</keyword>
<name>A0A2M6P0Y9_9BACT</name>
<keyword evidence="2" id="KW-0732">Signal</keyword>
<organism evidence="3 4">
    <name type="scientific">Candidatus Magasanikbacteria bacterium CG10_big_fil_rev_8_21_14_0_10_38_6</name>
    <dbReference type="NCBI Taxonomy" id="1974647"/>
    <lineage>
        <taxon>Bacteria</taxon>
        <taxon>Candidatus Magasanikiibacteriota</taxon>
    </lineage>
</organism>
<evidence type="ECO:0000256" key="1">
    <source>
        <dbReference type="SAM" id="Phobius"/>
    </source>
</evidence>
<dbReference type="Gene3D" id="2.60.40.10">
    <property type="entry name" value="Immunoglobulins"/>
    <property type="match status" value="1"/>
</dbReference>
<dbReference type="AlphaFoldDB" id="A0A2M6P0Y9"/>
<sequence>MKQWIIILSLISTCCLFLPTAASAIAVSPSRQTIVVAPGSKTTVEITVINDENENITVFPEIQSFEIDEQTGETHIVDVTDQKEWFHVEEETKTLEPEEETKFQIQITPPQQTEPGAYYVALFAKKQGDGGQISVGTRVGSLLFLYIEGKIHEQVTTEIFSTETNWFINDTLPLTLKYKNQGNIHSIPTGNIILTDRKGNEIQKEEINKEQTKVLAGGSWEREFIFSHIGIKYIGPLYVQANMNYGIEQKTVHNVIKIWYIPKMIITGVIICGILFCIGIIGIRYAKKTS</sequence>
<comment type="caution">
    <text evidence="3">The sequence shown here is derived from an EMBL/GenBank/DDBJ whole genome shotgun (WGS) entry which is preliminary data.</text>
</comment>
<keyword evidence="1" id="KW-0812">Transmembrane</keyword>
<evidence type="ECO:0000313" key="3">
    <source>
        <dbReference type="EMBL" id="PIR77385.1"/>
    </source>
</evidence>
<gene>
    <name evidence="3" type="ORF">COU30_02770</name>
</gene>
<dbReference type="EMBL" id="PFBW01000123">
    <property type="protein sequence ID" value="PIR77385.1"/>
    <property type="molecule type" value="Genomic_DNA"/>
</dbReference>